<dbReference type="RefSeq" id="WP_013597377.1">
    <property type="nucleotide sequence ID" value="NC_015144.1"/>
</dbReference>
<dbReference type="AlphaFoldDB" id="F0NXS8"/>
<reference evidence="2" key="2">
    <citation type="journal article" date="2011" name="Stand. Genomic Sci.">
        <title>Complete genome sequence of Weeksella virosa type strain (9751T).</title>
        <authorList>
            <person name="Lang E."/>
            <person name="Teshima H."/>
            <person name="Lucas S."/>
            <person name="Lapidus A."/>
            <person name="Hammon N."/>
            <person name="Deshpande S."/>
            <person name="Nolan M."/>
            <person name="Cheng J."/>
            <person name="Pitluck S."/>
            <person name="Liolios K."/>
            <person name="Pagani I."/>
            <person name="Mikhailova N."/>
            <person name="Ivanova N."/>
            <person name="Mavromatis K."/>
            <person name="Pati A."/>
            <person name="Tapia R."/>
            <person name="Han C."/>
            <person name="Goodwin L."/>
            <person name="Chen A."/>
            <person name="Palaniappan K."/>
            <person name="Land M."/>
            <person name="Hauser L."/>
            <person name="Chang Y."/>
            <person name="Jeffries C."/>
            <person name="Brambilla E."/>
            <person name="Kopitz M."/>
            <person name="Rohde M."/>
            <person name="Goker M."/>
            <person name="Tindall B."/>
            <person name="Detter J."/>
            <person name="Woyke T."/>
            <person name="Bristow J."/>
            <person name="Eisen J."/>
            <person name="Markowitz V."/>
            <person name="Hugenholtz P."/>
            <person name="Klenk H."/>
            <person name="Kyrpides N."/>
        </authorList>
    </citation>
    <scope>NUCLEOTIDE SEQUENCE [LARGE SCALE GENOMIC DNA]</scope>
    <source>
        <strain evidence="2">ATCC 43766 / DSM 16922 / JCM 21250 / NBRC 16016 / NCTC 11634 / CL345/78</strain>
    </source>
</reference>
<sequence length="118" mass="14023">MQTRNLLLPIKQEYYDQILAGTKKIETREVTYENMLTYCDADCDYIYTYDDGNIIPREYDTVTFMAKDREQMVVKVDKIKVFMLLDEETNKYEMKQDEYGLDYYPTVAEIHLAGIISK</sequence>
<dbReference type="HOGENOM" id="CLU_159126_0_0_10"/>
<dbReference type="STRING" id="865938.Weevi_0263"/>
<accession>F0NXS8</accession>
<evidence type="ECO:0000313" key="1">
    <source>
        <dbReference type="EMBL" id="ADX66985.1"/>
    </source>
</evidence>
<proteinExistence type="predicted"/>
<dbReference type="InterPro" id="IPR015947">
    <property type="entry name" value="PUA-like_sf"/>
</dbReference>
<dbReference type="KEGG" id="wvi:Weevi_0263"/>
<organism evidence="1 2">
    <name type="scientific">Weeksella virosa (strain ATCC 43766 / DSM 16922 / JCM 21250 / CCUG 30538 / CDC 9751 / IAM 14551 / NBRC 16016 / NCTC 11634 / CL345/78)</name>
    <dbReference type="NCBI Taxonomy" id="865938"/>
    <lineage>
        <taxon>Bacteria</taxon>
        <taxon>Pseudomonadati</taxon>
        <taxon>Bacteroidota</taxon>
        <taxon>Flavobacteriia</taxon>
        <taxon>Flavobacteriales</taxon>
        <taxon>Weeksellaceae</taxon>
        <taxon>Weeksella</taxon>
    </lineage>
</organism>
<name>F0NXS8_WEEVC</name>
<dbReference type="Proteomes" id="UP000008641">
    <property type="component" value="Chromosome"/>
</dbReference>
<dbReference type="SUPFAM" id="SSF88697">
    <property type="entry name" value="PUA domain-like"/>
    <property type="match status" value="1"/>
</dbReference>
<protein>
    <recommendedName>
        <fullName evidence="3">ASCH domain-containing protein</fullName>
    </recommendedName>
</protein>
<dbReference type="EMBL" id="CP002455">
    <property type="protein sequence ID" value="ADX66985.1"/>
    <property type="molecule type" value="Genomic_DNA"/>
</dbReference>
<evidence type="ECO:0008006" key="3">
    <source>
        <dbReference type="Google" id="ProtNLM"/>
    </source>
</evidence>
<keyword evidence="2" id="KW-1185">Reference proteome</keyword>
<evidence type="ECO:0000313" key="2">
    <source>
        <dbReference type="Proteomes" id="UP000008641"/>
    </source>
</evidence>
<reference evidence="1 2" key="1">
    <citation type="journal article" date="2011" name="Stand. Genomic Sci.">
        <title>Complete genome sequence of Weeksella virosa type strain (9751).</title>
        <authorList>
            <person name="Lang E."/>
            <person name="Teshima H."/>
            <person name="Lucas S."/>
            <person name="Lapidus A."/>
            <person name="Hammon N."/>
            <person name="Deshpande S."/>
            <person name="Nolan M."/>
            <person name="Cheng J.F."/>
            <person name="Pitluck S."/>
            <person name="Liolios K."/>
            <person name="Pagani I."/>
            <person name="Mikhailova N."/>
            <person name="Ivanova N."/>
            <person name="Mavromatis K."/>
            <person name="Pati A."/>
            <person name="Tapia R."/>
            <person name="Han C."/>
            <person name="Goodwin L."/>
            <person name="Chen A."/>
            <person name="Palaniappan K."/>
            <person name="Land M."/>
            <person name="Hauser L."/>
            <person name="Chang Y.J."/>
            <person name="Jeffries C.D."/>
            <person name="Brambilla E.M."/>
            <person name="Kopitz M."/>
            <person name="Rohde M."/>
            <person name="Goker M."/>
            <person name="Tindall B.J."/>
            <person name="Detter J.C."/>
            <person name="Woyke T."/>
            <person name="Bristow J."/>
            <person name="Eisen J.A."/>
            <person name="Markowitz V."/>
            <person name="Hugenholtz P."/>
            <person name="Klenk H.P."/>
            <person name="Kyrpides N.C."/>
        </authorList>
    </citation>
    <scope>NUCLEOTIDE SEQUENCE [LARGE SCALE GENOMIC DNA]</scope>
    <source>
        <strain evidence="2">ATCC 43766 / DSM 16922 / JCM 21250 / NBRC 16016 / NCTC 11634 / CL345/78</strain>
    </source>
</reference>
<gene>
    <name evidence="1" type="ordered locus">Weevi_0263</name>
</gene>